<dbReference type="Pfam" id="PF24681">
    <property type="entry name" value="Kelch_KLHDC2_KLHL20_DRC7"/>
    <property type="match status" value="2"/>
</dbReference>
<feature type="transmembrane region" description="Helical" evidence="3">
    <location>
        <begin position="381"/>
        <end position="403"/>
    </location>
</feature>
<dbReference type="OrthoDB" id="10251809at2759"/>
<proteinExistence type="predicted"/>
<dbReference type="Proteomes" id="UP000265703">
    <property type="component" value="Unassembled WGS sequence"/>
</dbReference>
<evidence type="ECO:0000256" key="2">
    <source>
        <dbReference type="ARBA" id="ARBA00022737"/>
    </source>
</evidence>
<keyword evidence="3" id="KW-1133">Transmembrane helix</keyword>
<feature type="signal peptide" evidence="4">
    <location>
        <begin position="1"/>
        <end position="23"/>
    </location>
</feature>
<keyword evidence="6" id="KW-1185">Reference proteome</keyword>
<keyword evidence="3" id="KW-0812">Transmembrane</keyword>
<evidence type="ECO:0000256" key="3">
    <source>
        <dbReference type="SAM" id="Phobius"/>
    </source>
</evidence>
<dbReference type="STRING" id="658196.A0A397RYV2"/>
<feature type="chain" id="PRO_5017324444" description="Galactose oxidase" evidence="4">
    <location>
        <begin position="24"/>
        <end position="526"/>
    </location>
</feature>
<dbReference type="AlphaFoldDB" id="A0A397RYV2"/>
<evidence type="ECO:0000313" key="6">
    <source>
        <dbReference type="Proteomes" id="UP000265703"/>
    </source>
</evidence>
<sequence>MSKNSLVYFILWILLQVLIEVNCQMSLKPSVSTKPTSTLIDNKLYILGGRDLNDQFVGKEFFYLDVSVPFNTQQLLWQDLSNIDMVPPHDAATSVRAGANNNTLFLYGGFTSDQTMALVYTFDIQSNTWSIPRLTGINNNIRKYDLIGINYNGKMYLWGGKFYDGSPNFVNDMLILDTINLSWGKGSLVNAPAPRALYGGSNDKTIQWDPKSLNINMGNALTLSEVYIYDTINDNWSTKTTSGKIPSNRGGFSSILGLDGQRIIIFGGYFNNPGYLDTSLYVLDLTNFNWYVPKFSGKIPNPRVHHRANVIKNYMVISFGHGYDNSIESDILLLDISNNSEYIWTTIFDPSVSNNIMSTPSFSSSSPLPSSTSSNITPATMAGAIVGSLVGGIMLSFGSFFLYKRNKNKQNQEIIENDNNHSQEGVETPIESNVHKVEHEIINYNYGQEAVQIPRDANTTDHEPASAIVNRNYNHGQEIIPTSNNERLSLHTFKDEILQAVKQENQNLRSEFLQIIRQEISDITKK</sequence>
<dbReference type="Gene3D" id="2.120.10.80">
    <property type="entry name" value="Kelch-type beta propeller"/>
    <property type="match status" value="2"/>
</dbReference>
<accession>A0A397RYV2</accession>
<dbReference type="SUPFAM" id="SSF50965">
    <property type="entry name" value="Galactose oxidase, central domain"/>
    <property type="match status" value="1"/>
</dbReference>
<reference evidence="5 6" key="1">
    <citation type="submission" date="2018-06" db="EMBL/GenBank/DDBJ databases">
        <title>Comparative genomics reveals the genomic features of Rhizophagus irregularis, R. cerebriforme, R. diaphanum and Gigaspora rosea, and their symbiotic lifestyle signature.</title>
        <authorList>
            <person name="Morin E."/>
            <person name="San Clemente H."/>
            <person name="Chen E.C.H."/>
            <person name="De La Providencia I."/>
            <person name="Hainaut M."/>
            <person name="Kuo A."/>
            <person name="Kohler A."/>
            <person name="Murat C."/>
            <person name="Tang N."/>
            <person name="Roy S."/>
            <person name="Loubradou J."/>
            <person name="Henrissat B."/>
            <person name="Grigoriev I.V."/>
            <person name="Corradi N."/>
            <person name="Roux C."/>
            <person name="Martin F.M."/>
        </authorList>
    </citation>
    <scope>NUCLEOTIDE SEQUENCE [LARGE SCALE GENOMIC DNA]</scope>
    <source>
        <strain evidence="5 6">DAOM 227022</strain>
    </source>
</reference>
<dbReference type="InterPro" id="IPR015915">
    <property type="entry name" value="Kelch-typ_b-propeller"/>
</dbReference>
<keyword evidence="1" id="KW-0880">Kelch repeat</keyword>
<gene>
    <name evidence="5" type="ORF">C1645_840758</name>
</gene>
<keyword evidence="4" id="KW-0732">Signal</keyword>
<keyword evidence="2" id="KW-0677">Repeat</keyword>
<organism evidence="5 6">
    <name type="scientific">Glomus cerebriforme</name>
    <dbReference type="NCBI Taxonomy" id="658196"/>
    <lineage>
        <taxon>Eukaryota</taxon>
        <taxon>Fungi</taxon>
        <taxon>Fungi incertae sedis</taxon>
        <taxon>Mucoromycota</taxon>
        <taxon>Glomeromycotina</taxon>
        <taxon>Glomeromycetes</taxon>
        <taxon>Glomerales</taxon>
        <taxon>Glomeraceae</taxon>
        <taxon>Glomus</taxon>
    </lineage>
</organism>
<evidence type="ECO:0000313" key="5">
    <source>
        <dbReference type="EMBL" id="RIA79410.1"/>
    </source>
</evidence>
<dbReference type="PANTHER" id="PTHR46093:SF3">
    <property type="entry name" value="ACYL-COA-BINDING DOMAIN-CONTAINING PROTEIN 4"/>
    <property type="match status" value="1"/>
</dbReference>
<keyword evidence="3" id="KW-0472">Membrane</keyword>
<evidence type="ECO:0008006" key="7">
    <source>
        <dbReference type="Google" id="ProtNLM"/>
    </source>
</evidence>
<dbReference type="PANTHER" id="PTHR46093">
    <property type="entry name" value="ACYL-COA-BINDING DOMAIN-CONTAINING PROTEIN 5"/>
    <property type="match status" value="1"/>
</dbReference>
<dbReference type="SUPFAM" id="SSF117281">
    <property type="entry name" value="Kelch motif"/>
    <property type="match status" value="1"/>
</dbReference>
<comment type="caution">
    <text evidence="5">The sequence shown here is derived from an EMBL/GenBank/DDBJ whole genome shotgun (WGS) entry which is preliminary data.</text>
</comment>
<dbReference type="InterPro" id="IPR011043">
    <property type="entry name" value="Gal_Oxase/kelch_b-propeller"/>
</dbReference>
<name>A0A397RYV2_9GLOM</name>
<dbReference type="EMBL" id="QKYT01001315">
    <property type="protein sequence ID" value="RIA79410.1"/>
    <property type="molecule type" value="Genomic_DNA"/>
</dbReference>
<evidence type="ECO:0000256" key="4">
    <source>
        <dbReference type="SAM" id="SignalP"/>
    </source>
</evidence>
<protein>
    <recommendedName>
        <fullName evidence="7">Galactose oxidase</fullName>
    </recommendedName>
</protein>
<evidence type="ECO:0000256" key="1">
    <source>
        <dbReference type="ARBA" id="ARBA00022441"/>
    </source>
</evidence>